<name>A0A916QB64_9BACL</name>
<feature type="transmembrane region" description="Helical" evidence="10">
    <location>
        <begin position="15"/>
        <end position="37"/>
    </location>
</feature>
<feature type="transmembrane region" description="Helical" evidence="10">
    <location>
        <begin position="405"/>
        <end position="423"/>
    </location>
</feature>
<dbReference type="CDD" id="cd00082">
    <property type="entry name" value="HisKA"/>
    <property type="match status" value="1"/>
</dbReference>
<dbReference type="InterPro" id="IPR036890">
    <property type="entry name" value="HATPase_C_sf"/>
</dbReference>
<dbReference type="Gene3D" id="3.30.565.10">
    <property type="entry name" value="Histidine kinase-like ATPase, C-terminal domain"/>
    <property type="match status" value="1"/>
</dbReference>
<dbReference type="SUPFAM" id="SSF47384">
    <property type="entry name" value="Homodimeric domain of signal transducing histidine kinase"/>
    <property type="match status" value="1"/>
</dbReference>
<dbReference type="SUPFAM" id="SSF55874">
    <property type="entry name" value="ATPase domain of HSP90 chaperone/DNA topoisomerase II/histidine kinase"/>
    <property type="match status" value="1"/>
</dbReference>
<dbReference type="Proteomes" id="UP000654993">
    <property type="component" value="Unassembled WGS sequence"/>
</dbReference>
<evidence type="ECO:0000313" key="12">
    <source>
        <dbReference type="EMBL" id="GFR37525.1"/>
    </source>
</evidence>
<dbReference type="GO" id="GO:0000155">
    <property type="term" value="F:phosphorelay sensor kinase activity"/>
    <property type="evidence" value="ECO:0007669"/>
    <property type="project" value="InterPro"/>
</dbReference>
<dbReference type="GO" id="GO:0005524">
    <property type="term" value="F:ATP binding"/>
    <property type="evidence" value="ECO:0007669"/>
    <property type="project" value="UniProtKB-KW"/>
</dbReference>
<dbReference type="InterPro" id="IPR004358">
    <property type="entry name" value="Sig_transdc_His_kin-like_C"/>
</dbReference>
<evidence type="ECO:0000256" key="9">
    <source>
        <dbReference type="SAM" id="Coils"/>
    </source>
</evidence>
<dbReference type="SMART" id="SM00388">
    <property type="entry name" value="HisKA"/>
    <property type="match status" value="2"/>
</dbReference>
<keyword evidence="6" id="KW-0418">Kinase</keyword>
<dbReference type="Pfam" id="PF02518">
    <property type="entry name" value="HATPase_c"/>
    <property type="match status" value="1"/>
</dbReference>
<feature type="transmembrane region" description="Helical" evidence="10">
    <location>
        <begin position="337"/>
        <end position="361"/>
    </location>
</feature>
<sequence>MEIQRTERLQERKTMLLFIVFFYLIVAVSNLMQNIAHYEVSKTVRLYEYTPHILLILLIPCLHWLFRRDAAAVCKYLLFYAFVLPYTVIEIIKFWPMPHLYTGGDFVEIYCLLSAAIFFSKRYWLHVLLTLTARYAIVGLVLRTTIVFQPLLFLLFFALLGYLFLILLLQVRSRIDRSYEALEQLNRQLAHKQRLEQIGRLAAGMTEHIREPLLSLIAYADQEDEGITREAMRAKIRRSLELLEHVLSLARTDRQDPPRRLSTSSSREFIFFDQKSTTRWHLLLLVLLSLYFYIVDYIVQLQTHILYYLPGMCLLALVPVITALWRRQQAERIKYVLLFTFFAANFLSVCLMLWFGLPIFYNEQLMTYFILSSPFFLDKRYFAAVMLSTVLSYGGLGILLESLHLYYDAGFVIIISLVTYIFLTRVLIGLRTIQQAMDVQNELNARMYMKEQAAATGEFIASLAHELRNPLASIYSFFELDQAPDQQLKQELRAEVERMLGILEALSAVKRSDAPILPHLYQMDLVIRQAVEVMQPYAEKHGVRIQHTVAASDVSAYGDRSLLMQALLNIIKNAVEASAAGDEIRIRIAPAGERYLVIEIQDQGEGMDQEALEKIYEPFYTTKENGTGLGLAISRQIIEGQGGHMEVSSSPGKGTLFRLFLPRKAGVFNLPSNRVHRRNERAASGFASVIYGKYSSDGS</sequence>
<dbReference type="Gene3D" id="1.10.287.130">
    <property type="match status" value="1"/>
</dbReference>
<keyword evidence="4" id="KW-0808">Transferase</keyword>
<dbReference type="InterPro" id="IPR003661">
    <property type="entry name" value="HisK_dim/P_dom"/>
</dbReference>
<dbReference type="Pfam" id="PF20971">
    <property type="entry name" value="MASE12"/>
    <property type="match status" value="1"/>
</dbReference>
<keyword evidence="10" id="KW-0472">Membrane</keyword>
<feature type="transmembrane region" description="Helical" evidence="10">
    <location>
        <begin position="305"/>
        <end position="325"/>
    </location>
</feature>
<evidence type="ECO:0000259" key="11">
    <source>
        <dbReference type="PROSITE" id="PS50109"/>
    </source>
</evidence>
<evidence type="ECO:0000256" key="5">
    <source>
        <dbReference type="ARBA" id="ARBA00022741"/>
    </source>
</evidence>
<feature type="transmembrane region" description="Helical" evidence="10">
    <location>
        <begin position="124"/>
        <end position="142"/>
    </location>
</feature>
<dbReference type="EC" id="2.7.13.3" evidence="2"/>
<evidence type="ECO:0000313" key="13">
    <source>
        <dbReference type="Proteomes" id="UP000654993"/>
    </source>
</evidence>
<feature type="domain" description="Histidine kinase" evidence="11">
    <location>
        <begin position="462"/>
        <end position="665"/>
    </location>
</feature>
<keyword evidence="3" id="KW-0597">Phosphoprotein</keyword>
<dbReference type="PRINTS" id="PR00344">
    <property type="entry name" value="BCTRLSENSOR"/>
</dbReference>
<evidence type="ECO:0000256" key="4">
    <source>
        <dbReference type="ARBA" id="ARBA00022679"/>
    </source>
</evidence>
<dbReference type="InterPro" id="IPR048436">
    <property type="entry name" value="MASE12"/>
</dbReference>
<dbReference type="InterPro" id="IPR036097">
    <property type="entry name" value="HisK_dim/P_sf"/>
</dbReference>
<reference evidence="12" key="2">
    <citation type="journal article" date="2021" name="Data Brief">
        <title>Draft genome sequence data of the facultative, thermophilic, xylanolytic bacterium Paenibacillus sp. strain DA-C8.</title>
        <authorList>
            <person name="Chhe C."/>
            <person name="Uke A."/>
            <person name="Baramee S."/>
            <person name="Ungkulpasvich U."/>
            <person name="Tachaapaikoon C."/>
            <person name="Pason P."/>
            <person name="Waeonukul R."/>
            <person name="Ratanakhanokchai K."/>
            <person name="Kosugi A."/>
        </authorList>
    </citation>
    <scope>NUCLEOTIDE SEQUENCE</scope>
    <source>
        <strain evidence="12">DA-C8</strain>
    </source>
</reference>
<keyword evidence="10" id="KW-1133">Transmembrane helix</keyword>
<feature type="transmembrane region" description="Helical" evidence="10">
    <location>
        <begin position="280"/>
        <end position="299"/>
    </location>
</feature>
<dbReference type="PROSITE" id="PS50109">
    <property type="entry name" value="HIS_KIN"/>
    <property type="match status" value="1"/>
</dbReference>
<proteinExistence type="predicted"/>
<gene>
    <name evidence="12" type="ORF">PRECH8_08210</name>
</gene>
<reference evidence="12" key="1">
    <citation type="submission" date="2020-08" db="EMBL/GenBank/DDBJ databases">
        <authorList>
            <person name="Uke A."/>
            <person name="Chhe C."/>
            <person name="Baramee S."/>
            <person name="Kosugi A."/>
        </authorList>
    </citation>
    <scope>NUCLEOTIDE SEQUENCE</scope>
    <source>
        <strain evidence="12">DA-C8</strain>
    </source>
</reference>
<keyword evidence="10" id="KW-0812">Transmembrane</keyword>
<keyword evidence="7" id="KW-0067">ATP-binding</keyword>
<evidence type="ECO:0000256" key="2">
    <source>
        <dbReference type="ARBA" id="ARBA00012438"/>
    </source>
</evidence>
<protein>
    <recommendedName>
        <fullName evidence="2">histidine kinase</fullName>
        <ecNumber evidence="2">2.7.13.3</ecNumber>
    </recommendedName>
</protein>
<dbReference type="EMBL" id="BMAQ01000005">
    <property type="protein sequence ID" value="GFR37525.1"/>
    <property type="molecule type" value="Genomic_DNA"/>
</dbReference>
<evidence type="ECO:0000256" key="7">
    <source>
        <dbReference type="ARBA" id="ARBA00022840"/>
    </source>
</evidence>
<keyword evidence="13" id="KW-1185">Reference proteome</keyword>
<dbReference type="InterPro" id="IPR003594">
    <property type="entry name" value="HATPase_dom"/>
</dbReference>
<evidence type="ECO:0000256" key="3">
    <source>
        <dbReference type="ARBA" id="ARBA00022553"/>
    </source>
</evidence>
<feature type="transmembrane region" description="Helical" evidence="10">
    <location>
        <begin position="381"/>
        <end position="400"/>
    </location>
</feature>
<feature type="transmembrane region" description="Helical" evidence="10">
    <location>
        <begin position="148"/>
        <end position="169"/>
    </location>
</feature>
<dbReference type="Pfam" id="PF00512">
    <property type="entry name" value="HisKA"/>
    <property type="match status" value="1"/>
</dbReference>
<dbReference type="AlphaFoldDB" id="A0A916QB64"/>
<feature type="transmembrane region" description="Helical" evidence="10">
    <location>
        <begin position="49"/>
        <end position="66"/>
    </location>
</feature>
<evidence type="ECO:0000256" key="8">
    <source>
        <dbReference type="ARBA" id="ARBA00023012"/>
    </source>
</evidence>
<keyword evidence="9" id="KW-0175">Coiled coil</keyword>
<dbReference type="InterPro" id="IPR005467">
    <property type="entry name" value="His_kinase_dom"/>
</dbReference>
<dbReference type="SMART" id="SM00387">
    <property type="entry name" value="HATPase_c"/>
    <property type="match status" value="1"/>
</dbReference>
<keyword evidence="8" id="KW-0902">Two-component regulatory system</keyword>
<accession>A0A916QB64</accession>
<feature type="transmembrane region" description="Helical" evidence="10">
    <location>
        <begin position="78"/>
        <end position="95"/>
    </location>
</feature>
<organism evidence="12 13">
    <name type="scientific">Insulibacter thermoxylanivorax</name>
    <dbReference type="NCBI Taxonomy" id="2749268"/>
    <lineage>
        <taxon>Bacteria</taxon>
        <taxon>Bacillati</taxon>
        <taxon>Bacillota</taxon>
        <taxon>Bacilli</taxon>
        <taxon>Bacillales</taxon>
        <taxon>Paenibacillaceae</taxon>
        <taxon>Insulibacter</taxon>
    </lineage>
</organism>
<dbReference type="PANTHER" id="PTHR43065">
    <property type="entry name" value="SENSOR HISTIDINE KINASE"/>
    <property type="match status" value="1"/>
</dbReference>
<evidence type="ECO:0000256" key="1">
    <source>
        <dbReference type="ARBA" id="ARBA00000085"/>
    </source>
</evidence>
<comment type="catalytic activity">
    <reaction evidence="1">
        <text>ATP + protein L-histidine = ADP + protein N-phospho-L-histidine.</text>
        <dbReference type="EC" id="2.7.13.3"/>
    </reaction>
</comment>
<dbReference type="PANTHER" id="PTHR43065:SF10">
    <property type="entry name" value="PEROXIDE STRESS-ACTIVATED HISTIDINE KINASE MAK3"/>
    <property type="match status" value="1"/>
</dbReference>
<evidence type="ECO:0000256" key="10">
    <source>
        <dbReference type="SAM" id="Phobius"/>
    </source>
</evidence>
<keyword evidence="5" id="KW-0547">Nucleotide-binding</keyword>
<evidence type="ECO:0000256" key="6">
    <source>
        <dbReference type="ARBA" id="ARBA00022777"/>
    </source>
</evidence>
<feature type="transmembrane region" description="Helical" evidence="10">
    <location>
        <begin position="101"/>
        <end position="119"/>
    </location>
</feature>
<comment type="caution">
    <text evidence="12">The sequence shown here is derived from an EMBL/GenBank/DDBJ whole genome shotgun (WGS) entry which is preliminary data.</text>
</comment>
<feature type="coiled-coil region" evidence="9">
    <location>
        <begin position="168"/>
        <end position="195"/>
    </location>
</feature>